<dbReference type="Pfam" id="PF02237">
    <property type="entry name" value="BPL_C"/>
    <property type="match status" value="1"/>
</dbReference>
<dbReference type="GeneID" id="69900669"/>
<dbReference type="InterPro" id="IPR030855">
    <property type="entry name" value="Bifunct_BirA"/>
</dbReference>
<dbReference type="RefSeq" id="WP_002984078.1">
    <property type="nucleotide sequence ID" value="NC_004070.1"/>
</dbReference>
<evidence type="ECO:0000313" key="10">
    <source>
        <dbReference type="Proteomes" id="UP000000564"/>
    </source>
</evidence>
<comment type="function">
    <text evidence="5">Acts both as a biotin--[acetyl-CoA-carboxylase] ligase and a repressor.</text>
</comment>
<evidence type="ECO:0000259" key="8">
    <source>
        <dbReference type="Pfam" id="PF08279"/>
    </source>
</evidence>
<dbReference type="KEGG" id="spg:SpyM3_1036"/>
<dbReference type="InterPro" id="IPR003142">
    <property type="entry name" value="BPL_C"/>
</dbReference>
<dbReference type="InterPro" id="IPR036390">
    <property type="entry name" value="WH_DNA-bd_sf"/>
</dbReference>
<keyword evidence="5" id="KW-0804">Transcription</keyword>
<proteinExistence type="inferred from homology"/>
<evidence type="ECO:0000313" key="9">
    <source>
        <dbReference type="EMBL" id="AAM79643.1"/>
    </source>
</evidence>
<evidence type="ECO:0000259" key="6">
    <source>
        <dbReference type="Pfam" id="PF02237"/>
    </source>
</evidence>
<dbReference type="InterPro" id="IPR036388">
    <property type="entry name" value="WH-like_DNA-bd_sf"/>
</dbReference>
<accession>A0A0H2UVU0</accession>
<dbReference type="InterPro" id="IPR008988">
    <property type="entry name" value="Transcriptional_repressor_C"/>
</dbReference>
<keyword evidence="3 5" id="KW-0067">ATP-binding</keyword>
<dbReference type="GO" id="GO:0005737">
    <property type="term" value="C:cytoplasm"/>
    <property type="evidence" value="ECO:0007669"/>
    <property type="project" value="TreeGrafter"/>
</dbReference>
<dbReference type="GO" id="GO:0004077">
    <property type="term" value="F:biotin--[biotin carboxyl-carrier protein] ligase activity"/>
    <property type="evidence" value="ECO:0007669"/>
    <property type="project" value="UniProtKB-UniRule"/>
</dbReference>
<evidence type="ECO:0000259" key="7">
    <source>
        <dbReference type="Pfam" id="PF03099"/>
    </source>
</evidence>
<dbReference type="InterPro" id="IPR013196">
    <property type="entry name" value="HTH_11"/>
</dbReference>
<name>A0A0H2UVU0_STRP3</name>
<evidence type="ECO:0000256" key="5">
    <source>
        <dbReference type="HAMAP-Rule" id="MF_00978"/>
    </source>
</evidence>
<dbReference type="SUPFAM" id="SSF55681">
    <property type="entry name" value="Class II aaRS and biotin synthetases"/>
    <property type="match status" value="1"/>
</dbReference>
<sequence>MKTSEKIYQLLSQTDDFVSGEYLADQLSISRTSVWKSIKSLENQGIQIDSLKHKGYRMVQGDILLPKTISQGLGMPVTYTPHSQSTQLDAKQGIEAHNSAPRLYLAPSQEAAKGRLDRQFFSASTGGIYMSMYLKPNVPYADMPPYTMMVASSIVKAISRLTGIDTEIKWVNDIYLGNHKVAGILTEAITSVETGLITDVIIGVGLNFFVTDFPEAIAQKAGSLFTEKPTITRNDLIIDIWKLFLSIPVKDHVKVYKEKSLVLNKQVTFIENSQEKRAIAIDLTDQGHLIVQFENGDLQTLRSGEISLSSWEN</sequence>
<reference evidence="9 10" key="1">
    <citation type="journal article" date="2002" name="Proc. Natl. Acad. Sci. U.S.A.">
        <title>Genome sequence of a serotype M3 strain of group A Streptococcus: phage-encoded toxins, the high-virulence phenotype, and clone emergence.</title>
        <authorList>
            <person name="Beres S.B."/>
            <person name="Sylva G.L."/>
            <person name="Barbian K.D."/>
            <person name="Lei B."/>
            <person name="Hoff J.S."/>
            <person name="Mammarella N.D."/>
            <person name="Liu M.Y."/>
            <person name="Smoot J.C."/>
            <person name="Porcella S.F."/>
            <person name="Parkins L.D."/>
            <person name="Campbell D.S."/>
            <person name="Smith T.M."/>
            <person name="McCormick J.K."/>
            <person name="Leung D.Y."/>
            <person name="Schlievert P.M."/>
            <person name="Musser J.M."/>
        </authorList>
    </citation>
    <scope>NUCLEOTIDE SEQUENCE [LARGE SCALE GENOMIC DNA]</scope>
    <source>
        <strain evidence="10">ATCC BAA-595 / MGAS315</strain>
    </source>
</reference>
<feature type="domain" description="BPL/LPL catalytic" evidence="7">
    <location>
        <begin position="98"/>
        <end position="207"/>
    </location>
</feature>
<gene>
    <name evidence="5 9" type="primary">birA</name>
    <name evidence="9" type="ordered locus">SpyM3_1036</name>
</gene>
<dbReference type="EC" id="6.3.4.15" evidence="5"/>
<dbReference type="NCBIfam" id="NF008846">
    <property type="entry name" value="PRK11886.1-1"/>
    <property type="match status" value="1"/>
</dbReference>
<organism evidence="9 10">
    <name type="scientific">Streptococcus pyogenes serotype M3 (strain ATCC BAA-595 / MGAS315)</name>
    <dbReference type="NCBI Taxonomy" id="198466"/>
    <lineage>
        <taxon>Bacteria</taxon>
        <taxon>Bacillati</taxon>
        <taxon>Bacillota</taxon>
        <taxon>Bacilli</taxon>
        <taxon>Lactobacillales</taxon>
        <taxon>Streptococcaceae</taxon>
        <taxon>Streptococcus</taxon>
    </lineage>
</organism>
<keyword evidence="4 5" id="KW-0092">Biotin</keyword>
<dbReference type="PANTHER" id="PTHR12835">
    <property type="entry name" value="BIOTIN PROTEIN LIGASE"/>
    <property type="match status" value="1"/>
</dbReference>
<dbReference type="SUPFAM" id="SSF46785">
    <property type="entry name" value="Winged helix' DNA-binding domain"/>
    <property type="match status" value="1"/>
</dbReference>
<dbReference type="HOGENOM" id="CLU_051096_0_1_9"/>
<feature type="binding site" evidence="5">
    <location>
        <position position="180"/>
    </location>
    <ligand>
        <name>biotin</name>
        <dbReference type="ChEBI" id="CHEBI:57586"/>
    </ligand>
</feature>
<comment type="caution">
    <text evidence="5">Lacks conserved residue(s) required for the propagation of feature annotation.</text>
</comment>
<dbReference type="GO" id="GO:0006355">
    <property type="term" value="P:regulation of DNA-templated transcription"/>
    <property type="evidence" value="ECO:0007669"/>
    <property type="project" value="UniProtKB-UniRule"/>
</dbReference>
<keyword evidence="5" id="KW-0805">Transcription regulation</keyword>
<dbReference type="Gene3D" id="1.10.10.10">
    <property type="entry name" value="Winged helix-like DNA-binding domain superfamily/Winged helix DNA-binding domain"/>
    <property type="match status" value="1"/>
</dbReference>
<dbReference type="NCBIfam" id="TIGR00121">
    <property type="entry name" value="birA_ligase"/>
    <property type="match status" value="1"/>
</dbReference>
<dbReference type="Gene3D" id="2.30.30.100">
    <property type="match status" value="1"/>
</dbReference>
<keyword evidence="2 5" id="KW-0547">Nucleotide-binding</keyword>
<dbReference type="GO" id="GO:0016740">
    <property type="term" value="F:transferase activity"/>
    <property type="evidence" value="ECO:0007669"/>
    <property type="project" value="UniProtKB-ARBA"/>
</dbReference>
<dbReference type="EMBL" id="AE014074">
    <property type="protein sequence ID" value="AAM79643.1"/>
    <property type="molecule type" value="Genomic_DNA"/>
</dbReference>
<comment type="catalytic activity">
    <reaction evidence="5">
        <text>biotin + L-lysyl-[protein] + ATP = N(6)-biotinyl-L-lysyl-[protein] + AMP + diphosphate + H(+)</text>
        <dbReference type="Rhea" id="RHEA:11756"/>
        <dbReference type="Rhea" id="RHEA-COMP:9752"/>
        <dbReference type="Rhea" id="RHEA-COMP:10505"/>
        <dbReference type="ChEBI" id="CHEBI:15378"/>
        <dbReference type="ChEBI" id="CHEBI:29969"/>
        <dbReference type="ChEBI" id="CHEBI:30616"/>
        <dbReference type="ChEBI" id="CHEBI:33019"/>
        <dbReference type="ChEBI" id="CHEBI:57586"/>
        <dbReference type="ChEBI" id="CHEBI:83144"/>
        <dbReference type="ChEBI" id="CHEBI:456215"/>
        <dbReference type="EC" id="6.3.4.15"/>
    </reaction>
</comment>
<keyword evidence="5" id="KW-0678">Repressor</keyword>
<dbReference type="Gene3D" id="3.30.930.10">
    <property type="entry name" value="Bira Bifunctional Protein, Domain 2"/>
    <property type="match status" value="1"/>
</dbReference>
<evidence type="ECO:0000256" key="4">
    <source>
        <dbReference type="ARBA" id="ARBA00023267"/>
    </source>
</evidence>
<dbReference type="AlphaFoldDB" id="A0A0H2UVU0"/>
<dbReference type="Pfam" id="PF03099">
    <property type="entry name" value="BPL_LplA_LipB"/>
    <property type="match status" value="1"/>
</dbReference>
<dbReference type="Proteomes" id="UP000000564">
    <property type="component" value="Chromosome"/>
</dbReference>
<dbReference type="InterPro" id="IPR045864">
    <property type="entry name" value="aa-tRNA-synth_II/BPL/LPL"/>
</dbReference>
<evidence type="ECO:0000256" key="1">
    <source>
        <dbReference type="ARBA" id="ARBA00022598"/>
    </source>
</evidence>
<dbReference type="SUPFAM" id="SSF50037">
    <property type="entry name" value="C-terminal domain of transcriptional repressors"/>
    <property type="match status" value="1"/>
</dbReference>
<comment type="similarity">
    <text evidence="5">Belongs to the biotin--protein ligase family.</text>
</comment>
<dbReference type="InterPro" id="IPR004143">
    <property type="entry name" value="BPL_LPL_catalytic"/>
</dbReference>
<feature type="binding site" evidence="5">
    <location>
        <position position="109"/>
    </location>
    <ligand>
        <name>biotin</name>
        <dbReference type="ChEBI" id="CHEBI:57586"/>
    </ligand>
</feature>
<dbReference type="GO" id="GO:0009249">
    <property type="term" value="P:protein lipoylation"/>
    <property type="evidence" value="ECO:0007669"/>
    <property type="project" value="UniProtKB-ARBA"/>
</dbReference>
<dbReference type="GO" id="GO:0003677">
    <property type="term" value="F:DNA binding"/>
    <property type="evidence" value="ECO:0007669"/>
    <property type="project" value="UniProtKB-UniRule"/>
</dbReference>
<feature type="domain" description="Biotin protein ligase C-terminal" evidence="6">
    <location>
        <begin position="263"/>
        <end position="308"/>
    </location>
</feature>
<dbReference type="PANTHER" id="PTHR12835:SF5">
    <property type="entry name" value="BIOTIN--PROTEIN LIGASE"/>
    <property type="match status" value="1"/>
</dbReference>
<keyword evidence="5" id="KW-0238">DNA-binding</keyword>
<protein>
    <recommendedName>
        <fullName evidence="5">Bifunctional ligase/repressor BirA</fullName>
    </recommendedName>
    <alternativeName>
        <fullName evidence="5">Biotin--[acetyl-CoA-carboxylase] ligase</fullName>
        <ecNumber evidence="5">6.3.4.15</ecNumber>
    </alternativeName>
    <alternativeName>
        <fullName evidence="5">Biotin--protein ligase</fullName>
    </alternativeName>
    <alternativeName>
        <fullName evidence="5">Biotin-[acetyl-CoA carboxylase] synthetase</fullName>
    </alternativeName>
</protein>
<keyword evidence="1 5" id="KW-0436">Ligase</keyword>
<dbReference type="HAMAP" id="MF_00978">
    <property type="entry name" value="Bifunct_BirA"/>
    <property type="match status" value="1"/>
</dbReference>
<evidence type="ECO:0000256" key="3">
    <source>
        <dbReference type="ARBA" id="ARBA00022840"/>
    </source>
</evidence>
<dbReference type="Pfam" id="PF08279">
    <property type="entry name" value="HTH_11"/>
    <property type="match status" value="1"/>
</dbReference>
<evidence type="ECO:0000256" key="2">
    <source>
        <dbReference type="ARBA" id="ARBA00022741"/>
    </source>
</evidence>
<feature type="DNA-binding region" description="H-T-H motif" evidence="5">
    <location>
        <begin position="20"/>
        <end position="39"/>
    </location>
</feature>
<dbReference type="CDD" id="cd16442">
    <property type="entry name" value="BPL"/>
    <property type="match status" value="1"/>
</dbReference>
<dbReference type="GO" id="GO:0005524">
    <property type="term" value="F:ATP binding"/>
    <property type="evidence" value="ECO:0007669"/>
    <property type="project" value="UniProtKB-UniRule"/>
</dbReference>
<dbReference type="InterPro" id="IPR004408">
    <property type="entry name" value="Biotin_CoA_COase_ligase"/>
</dbReference>
<feature type="domain" description="Helix-turn-helix type 11" evidence="8">
    <location>
        <begin position="5"/>
        <end position="57"/>
    </location>
</feature>